<protein>
    <submittedName>
        <fullName evidence="2">Uncharacterized protein</fullName>
    </submittedName>
</protein>
<gene>
    <name evidence="2" type="ORF">EA655_10720</name>
</gene>
<keyword evidence="1" id="KW-0175">Coiled coil</keyword>
<dbReference type="AlphaFoldDB" id="A0A4Q8M3P8"/>
<evidence type="ECO:0000256" key="1">
    <source>
        <dbReference type="SAM" id="Coils"/>
    </source>
</evidence>
<sequence length="173" mass="19066">MAIEPVNLRPYHRELVLWALHNATDAISAAEIHERAGGQALLKDGKEGLDGWQGPRVGGLLKELKGQGMVADQYRHNPRSGRSEPVWTLVGHRAAGYPFPKPPRDQQPLQAALPIGDEDLMPLVEGIARTQASLETLRSATEVVAAELDKLREQARSQFERLAQSRRARGASR</sequence>
<reference evidence="2 3" key="1">
    <citation type="submission" date="2019-02" db="EMBL/GenBank/DDBJ databases">
        <title>WGS of Pseudoxanthomonas species novum from clinical isolates.</title>
        <authorList>
            <person name="Bernier A.-M."/>
            <person name="Bernard K."/>
            <person name="Vachon A."/>
        </authorList>
    </citation>
    <scope>NUCLEOTIDE SEQUENCE [LARGE SCALE GENOMIC DNA]</scope>
    <source>
        <strain evidence="2 3">NML130969</strain>
    </source>
</reference>
<evidence type="ECO:0000313" key="2">
    <source>
        <dbReference type="EMBL" id="TAA42491.1"/>
    </source>
</evidence>
<dbReference type="EMBL" id="SHMG01000005">
    <property type="protein sequence ID" value="TAA42491.1"/>
    <property type="molecule type" value="Genomic_DNA"/>
</dbReference>
<dbReference type="RefSeq" id="WP_130534521.1">
    <property type="nucleotide sequence ID" value="NZ_SHMG01000005.1"/>
</dbReference>
<organism evidence="2 3">
    <name type="scientific">Pseudoxanthomonas winnipegensis</name>
    <dbReference type="NCBI Taxonomy" id="2480810"/>
    <lineage>
        <taxon>Bacteria</taxon>
        <taxon>Pseudomonadati</taxon>
        <taxon>Pseudomonadota</taxon>
        <taxon>Gammaproteobacteria</taxon>
        <taxon>Lysobacterales</taxon>
        <taxon>Lysobacteraceae</taxon>
        <taxon>Pseudoxanthomonas</taxon>
    </lineage>
</organism>
<dbReference type="Proteomes" id="UP000294164">
    <property type="component" value="Unassembled WGS sequence"/>
</dbReference>
<proteinExistence type="predicted"/>
<feature type="coiled-coil region" evidence="1">
    <location>
        <begin position="134"/>
        <end position="168"/>
    </location>
</feature>
<name>A0A4Q8M3P8_9GAMM</name>
<evidence type="ECO:0000313" key="3">
    <source>
        <dbReference type="Proteomes" id="UP000294164"/>
    </source>
</evidence>
<comment type="caution">
    <text evidence="2">The sequence shown here is derived from an EMBL/GenBank/DDBJ whole genome shotgun (WGS) entry which is preliminary data.</text>
</comment>
<accession>A0A4Q8M3P8</accession>